<dbReference type="GO" id="GO:0008233">
    <property type="term" value="F:peptidase activity"/>
    <property type="evidence" value="ECO:0007669"/>
    <property type="project" value="UniProtKB-KW"/>
</dbReference>
<protein>
    <recommendedName>
        <fullName evidence="6">Protein HflK</fullName>
    </recommendedName>
</protein>
<dbReference type="Pfam" id="PF01145">
    <property type="entry name" value="Band_7"/>
    <property type="match status" value="1"/>
</dbReference>
<comment type="subunit">
    <text evidence="6">HflC and HflK may interact to form a multimeric complex.</text>
</comment>
<sequence length="355" mass="40315">MFNRIYTQVLRKSPWGDSEEEEKSEYNIFTRPRKKNKFNLNDFYNKFGFNNNIMVLVLLSLVAVWFASGVYEVKEGEEAAVMRFGKFVRKGFPGLNYHLPLPFEQVVVEKVNQSRRIEIGYRSTSSLRSNVDNTKAVAAESTMLTGDENIIALNCDIMWHITDLEKYIFNIVNPEDSVKTAAESAIREVIGNTPISSILSDQKQEITNKIEALTQKILDHYNAGVGIEKVQLLKAEPPAEVIDAYRDVQTSKADKEREINQAQSYNNDILPKARGQAAKIVQEAEGYRQEVISRAEGDSKRFAAVYTQYVANKSITKDRLYLEAIENILMDTSKVIMGTNGVLPHMAIQQNKIKE</sequence>
<dbReference type="InterPro" id="IPR050710">
    <property type="entry name" value="Band7/mec-2_domain"/>
</dbReference>
<dbReference type="CDD" id="cd03404">
    <property type="entry name" value="SPFH_HflK"/>
    <property type="match status" value="1"/>
</dbReference>
<evidence type="ECO:0000256" key="6">
    <source>
        <dbReference type="RuleBase" id="RU364113"/>
    </source>
</evidence>
<dbReference type="InterPro" id="IPR010201">
    <property type="entry name" value="HflK"/>
</dbReference>
<comment type="subcellular location">
    <subcellularLocation>
        <location evidence="1">Membrane</location>
        <topology evidence="1">Single-pass membrane protein</topology>
    </subcellularLocation>
</comment>
<evidence type="ECO:0000256" key="5">
    <source>
        <dbReference type="ARBA" id="ARBA00023136"/>
    </source>
</evidence>
<accession>A0AAT9G7K5</accession>
<dbReference type="AlphaFoldDB" id="A0AAT9G7K5"/>
<reference evidence="8" key="1">
    <citation type="submission" date="2024-01" db="EMBL/GenBank/DDBJ databases">
        <title>Sequencing the genomes of a sandfly, Sergentomyia squamirostris, and its two endosymbionts.</title>
        <authorList>
            <person name="Itokawa K."/>
            <person name="Sanjoba C."/>
        </authorList>
    </citation>
    <scope>NUCLEOTIDE SEQUENCE</scope>
    <source>
        <strain evidence="8">RiSSQ</strain>
    </source>
</reference>
<dbReference type="NCBIfam" id="TIGR01933">
    <property type="entry name" value="hflK"/>
    <property type="match status" value="1"/>
</dbReference>
<keyword evidence="4 6" id="KW-1133">Transmembrane helix</keyword>
<feature type="domain" description="Band 7" evidence="7">
    <location>
        <begin position="68"/>
        <end position="249"/>
    </location>
</feature>
<dbReference type="InterPro" id="IPR001107">
    <property type="entry name" value="Band_7"/>
</dbReference>
<evidence type="ECO:0000259" key="7">
    <source>
        <dbReference type="SMART" id="SM00244"/>
    </source>
</evidence>
<dbReference type="Gene3D" id="3.30.479.30">
    <property type="entry name" value="Band 7 domain"/>
    <property type="match status" value="1"/>
</dbReference>
<dbReference type="InterPro" id="IPR036013">
    <property type="entry name" value="Band_7/SPFH_dom_sf"/>
</dbReference>
<feature type="transmembrane region" description="Helical" evidence="6">
    <location>
        <begin position="53"/>
        <end position="73"/>
    </location>
</feature>
<evidence type="ECO:0000256" key="1">
    <source>
        <dbReference type="ARBA" id="ARBA00004167"/>
    </source>
</evidence>
<comment type="similarity">
    <text evidence="2 6">Belongs to the band 7/mec-2 family. HflK subfamily.</text>
</comment>
<gene>
    <name evidence="8" type="primary">hflK</name>
    <name evidence="8" type="ORF">DMENIID0002_04830</name>
</gene>
<dbReference type="SMART" id="SM00244">
    <property type="entry name" value="PHB"/>
    <property type="match status" value="1"/>
</dbReference>
<dbReference type="SUPFAM" id="SSF117892">
    <property type="entry name" value="Band 7/SPFH domain"/>
    <property type="match status" value="1"/>
</dbReference>
<dbReference type="GO" id="GO:0006508">
    <property type="term" value="P:proteolysis"/>
    <property type="evidence" value="ECO:0007669"/>
    <property type="project" value="UniProtKB-KW"/>
</dbReference>
<keyword evidence="3 6" id="KW-0812">Transmembrane</keyword>
<evidence type="ECO:0000256" key="3">
    <source>
        <dbReference type="ARBA" id="ARBA00022692"/>
    </source>
</evidence>
<proteinExistence type="inferred from homology"/>
<dbReference type="GO" id="GO:0016020">
    <property type="term" value="C:membrane"/>
    <property type="evidence" value="ECO:0007669"/>
    <property type="project" value="UniProtKB-SubCell"/>
</dbReference>
<evidence type="ECO:0000256" key="2">
    <source>
        <dbReference type="ARBA" id="ARBA00006971"/>
    </source>
</evidence>
<keyword evidence="5 6" id="KW-0472">Membrane</keyword>
<dbReference type="PANTHER" id="PTHR43327">
    <property type="entry name" value="STOMATIN-LIKE PROTEIN 2, MITOCHONDRIAL"/>
    <property type="match status" value="1"/>
</dbReference>
<evidence type="ECO:0000313" key="8">
    <source>
        <dbReference type="EMBL" id="BFD45837.1"/>
    </source>
</evidence>
<dbReference type="PANTHER" id="PTHR43327:SF2">
    <property type="entry name" value="MODULATOR OF FTSH PROTEASE HFLK"/>
    <property type="match status" value="1"/>
</dbReference>
<keyword evidence="8" id="KW-0645">Protease</keyword>
<evidence type="ECO:0000256" key="4">
    <source>
        <dbReference type="ARBA" id="ARBA00022989"/>
    </source>
</evidence>
<organism evidence="8">
    <name type="scientific">Candidatus Tisiphia endosymbiont of Sergentomyia squamirostris</name>
    <dbReference type="NCBI Taxonomy" id="3113639"/>
    <lineage>
        <taxon>Bacteria</taxon>
        <taxon>Pseudomonadati</taxon>
        <taxon>Pseudomonadota</taxon>
        <taxon>Alphaproteobacteria</taxon>
        <taxon>Rickettsiales</taxon>
        <taxon>Rickettsiaceae</taxon>
        <taxon>Rickettsieae</taxon>
        <taxon>Candidatus Tisiphia</taxon>
    </lineage>
</organism>
<name>A0AAT9G7K5_9RICK</name>
<keyword evidence="8" id="KW-0378">Hydrolase</keyword>
<dbReference type="EMBL" id="AP029170">
    <property type="protein sequence ID" value="BFD45837.1"/>
    <property type="molecule type" value="Genomic_DNA"/>
</dbReference>
<comment type="function">
    <text evidence="6">HflC and HflK could encode or regulate a protease.</text>
</comment>